<dbReference type="Proteomes" id="UP000277204">
    <property type="component" value="Unassembled WGS sequence"/>
</dbReference>
<name>A0A183MLN3_9TREM</name>
<dbReference type="EMBL" id="UZAI01017259">
    <property type="protein sequence ID" value="VDP22562.1"/>
    <property type="molecule type" value="Genomic_DNA"/>
</dbReference>
<dbReference type="AlphaFoldDB" id="A0A183MLN3"/>
<organism evidence="1 2">
    <name type="scientific">Schistosoma margrebowiei</name>
    <dbReference type="NCBI Taxonomy" id="48269"/>
    <lineage>
        <taxon>Eukaryota</taxon>
        <taxon>Metazoa</taxon>
        <taxon>Spiralia</taxon>
        <taxon>Lophotrochozoa</taxon>
        <taxon>Platyhelminthes</taxon>
        <taxon>Trematoda</taxon>
        <taxon>Digenea</taxon>
        <taxon>Strigeidida</taxon>
        <taxon>Schistosomatoidea</taxon>
        <taxon>Schistosomatidae</taxon>
        <taxon>Schistosoma</taxon>
    </lineage>
</organism>
<proteinExistence type="predicted"/>
<gene>
    <name evidence="1" type="ORF">SMRZ_LOCUS16958</name>
</gene>
<reference evidence="1 2" key="1">
    <citation type="submission" date="2018-11" db="EMBL/GenBank/DDBJ databases">
        <authorList>
            <consortium name="Pathogen Informatics"/>
        </authorList>
    </citation>
    <scope>NUCLEOTIDE SEQUENCE [LARGE SCALE GENOMIC DNA]</scope>
    <source>
        <strain evidence="1 2">Zambia</strain>
    </source>
</reference>
<evidence type="ECO:0000313" key="1">
    <source>
        <dbReference type="EMBL" id="VDP22562.1"/>
    </source>
</evidence>
<accession>A0A183MLN3</accession>
<evidence type="ECO:0000313" key="2">
    <source>
        <dbReference type="Proteomes" id="UP000277204"/>
    </source>
</evidence>
<protein>
    <submittedName>
        <fullName evidence="1">Uncharacterized protein</fullName>
    </submittedName>
</protein>
<sequence>MKTNSVTIASGSEGLNISKEKSKTLKYNREKTNKIKIDKGGLEDVDTFIYLASIIDEQKECDADVEVRIGKTRSKFLQLKNIWNSK</sequence>
<keyword evidence="2" id="KW-1185">Reference proteome</keyword>